<dbReference type="EMBL" id="JAXIOK010000015">
    <property type="protein sequence ID" value="KAK4753538.1"/>
    <property type="molecule type" value="Genomic_DNA"/>
</dbReference>
<dbReference type="PANTHER" id="PTHR37227:SF2">
    <property type="entry name" value="OS01G0219000 PROTEIN"/>
    <property type="match status" value="1"/>
</dbReference>
<evidence type="ECO:0000313" key="2">
    <source>
        <dbReference type="Proteomes" id="UP001345219"/>
    </source>
</evidence>
<accession>A0AAN7JT11</accession>
<reference evidence="1 2" key="1">
    <citation type="journal article" date="2023" name="Hortic Res">
        <title>Pangenome of water caltrop reveals structural variations and asymmetric subgenome divergence after allopolyploidization.</title>
        <authorList>
            <person name="Zhang X."/>
            <person name="Chen Y."/>
            <person name="Wang L."/>
            <person name="Yuan Y."/>
            <person name="Fang M."/>
            <person name="Shi L."/>
            <person name="Lu R."/>
            <person name="Comes H.P."/>
            <person name="Ma Y."/>
            <person name="Chen Y."/>
            <person name="Huang G."/>
            <person name="Zhou Y."/>
            <person name="Zheng Z."/>
            <person name="Qiu Y."/>
        </authorList>
    </citation>
    <scope>NUCLEOTIDE SEQUENCE [LARGE SCALE GENOMIC DNA]</scope>
    <source>
        <tissue evidence="1">Roots</tissue>
    </source>
</reference>
<gene>
    <name evidence="1" type="ORF">SAY87_001642</name>
</gene>
<organism evidence="1 2">
    <name type="scientific">Trapa incisa</name>
    <dbReference type="NCBI Taxonomy" id="236973"/>
    <lineage>
        <taxon>Eukaryota</taxon>
        <taxon>Viridiplantae</taxon>
        <taxon>Streptophyta</taxon>
        <taxon>Embryophyta</taxon>
        <taxon>Tracheophyta</taxon>
        <taxon>Spermatophyta</taxon>
        <taxon>Magnoliopsida</taxon>
        <taxon>eudicotyledons</taxon>
        <taxon>Gunneridae</taxon>
        <taxon>Pentapetalae</taxon>
        <taxon>rosids</taxon>
        <taxon>malvids</taxon>
        <taxon>Myrtales</taxon>
        <taxon>Lythraceae</taxon>
        <taxon>Trapa</taxon>
    </lineage>
</organism>
<proteinExistence type="predicted"/>
<dbReference type="AlphaFoldDB" id="A0AAN7JT11"/>
<protein>
    <submittedName>
        <fullName evidence="1">Uncharacterized protein</fullName>
    </submittedName>
</protein>
<comment type="caution">
    <text evidence="1">The sequence shown here is derived from an EMBL/GenBank/DDBJ whole genome shotgun (WGS) entry which is preliminary data.</text>
</comment>
<name>A0AAN7JT11_9MYRT</name>
<sequence>MSTEALSGTGLALDAWLSSVWISAAVSEELEALTPKKPTESHFRPPLAVGDLRVTQRRSGLSVKRAERFTVSHLETFLRVKFRARTFTAGSQLSGLGDSSLLKDLEYFPSWSTIDGLAAALLAPCEMRNIKGILCVSWPEFDSSVMNPSCTRMSCSALILAPPVVTKMS</sequence>
<evidence type="ECO:0000313" key="1">
    <source>
        <dbReference type="EMBL" id="KAK4753538.1"/>
    </source>
</evidence>
<dbReference type="Proteomes" id="UP001345219">
    <property type="component" value="Chromosome 2"/>
</dbReference>
<keyword evidence="2" id="KW-1185">Reference proteome</keyword>
<dbReference type="PANTHER" id="PTHR37227">
    <property type="entry name" value="OS01G0219000 PROTEIN"/>
    <property type="match status" value="1"/>
</dbReference>